<organism evidence="3 4">
    <name type="scientific">Murinocardiopsis flavida</name>
    <dbReference type="NCBI Taxonomy" id="645275"/>
    <lineage>
        <taxon>Bacteria</taxon>
        <taxon>Bacillati</taxon>
        <taxon>Actinomycetota</taxon>
        <taxon>Actinomycetes</taxon>
        <taxon>Streptosporangiales</taxon>
        <taxon>Nocardiopsidaceae</taxon>
        <taxon>Murinocardiopsis</taxon>
    </lineage>
</organism>
<gene>
    <name evidence="3" type="ORF">CLV63_108100</name>
</gene>
<dbReference type="PROSITE" id="PS50921">
    <property type="entry name" value="ANTAR"/>
    <property type="match status" value="1"/>
</dbReference>
<reference evidence="3 4" key="1">
    <citation type="submission" date="2018-03" db="EMBL/GenBank/DDBJ databases">
        <title>Genomic Encyclopedia of Archaeal and Bacterial Type Strains, Phase II (KMG-II): from individual species to whole genera.</title>
        <authorList>
            <person name="Goeker M."/>
        </authorList>
    </citation>
    <scope>NUCLEOTIDE SEQUENCE [LARGE SCALE GENOMIC DNA]</scope>
    <source>
        <strain evidence="3 4">DSM 45312</strain>
    </source>
</reference>
<dbReference type="SUPFAM" id="SSF52172">
    <property type="entry name" value="CheY-like"/>
    <property type="match status" value="1"/>
</dbReference>
<dbReference type="EMBL" id="PYGA01000008">
    <property type="protein sequence ID" value="PSK97382.1"/>
    <property type="molecule type" value="Genomic_DNA"/>
</dbReference>
<name>A0A2P8DJH4_9ACTN</name>
<protein>
    <submittedName>
        <fullName evidence="3">ANTAR domain-containing protein</fullName>
    </submittedName>
</protein>
<dbReference type="InterPro" id="IPR011006">
    <property type="entry name" value="CheY-like_superfamily"/>
</dbReference>
<evidence type="ECO:0000313" key="3">
    <source>
        <dbReference type="EMBL" id="PSK97382.1"/>
    </source>
</evidence>
<dbReference type="SMART" id="SM01012">
    <property type="entry name" value="ANTAR"/>
    <property type="match status" value="1"/>
</dbReference>
<feature type="region of interest" description="Disordered" evidence="1">
    <location>
        <begin position="1"/>
        <end position="34"/>
    </location>
</feature>
<feature type="compositionally biased region" description="Basic and acidic residues" evidence="1">
    <location>
        <begin position="1"/>
        <end position="19"/>
    </location>
</feature>
<dbReference type="InterPro" id="IPR005561">
    <property type="entry name" value="ANTAR"/>
</dbReference>
<sequence>MAREVRHDQVGGEVADRLLPRIPGQHTAGEDGPDVIRRTASGWRVFDGDEVPDLLNAMVLADLLLADEGVVRPAAAPPKAAEHATDEERLRVTVSQLEHALHTRVVVEQAIGVLAERHRIAPRKAFERLRSAARSRGRKVAELARDVIASCNNPLTALPEELARAGAAAEAGPPRRRSR</sequence>
<dbReference type="Proteomes" id="UP000240542">
    <property type="component" value="Unassembled WGS sequence"/>
</dbReference>
<evidence type="ECO:0000259" key="2">
    <source>
        <dbReference type="PROSITE" id="PS50921"/>
    </source>
</evidence>
<evidence type="ECO:0000313" key="4">
    <source>
        <dbReference type="Proteomes" id="UP000240542"/>
    </source>
</evidence>
<comment type="caution">
    <text evidence="3">The sequence shown here is derived from an EMBL/GenBank/DDBJ whole genome shotgun (WGS) entry which is preliminary data.</text>
</comment>
<keyword evidence="4" id="KW-1185">Reference proteome</keyword>
<dbReference type="Gene3D" id="1.10.10.10">
    <property type="entry name" value="Winged helix-like DNA-binding domain superfamily/Winged helix DNA-binding domain"/>
    <property type="match status" value="1"/>
</dbReference>
<dbReference type="GO" id="GO:0003723">
    <property type="term" value="F:RNA binding"/>
    <property type="evidence" value="ECO:0007669"/>
    <property type="project" value="InterPro"/>
</dbReference>
<proteinExistence type="predicted"/>
<feature type="domain" description="ANTAR" evidence="2">
    <location>
        <begin position="87"/>
        <end position="148"/>
    </location>
</feature>
<evidence type="ECO:0000256" key="1">
    <source>
        <dbReference type="SAM" id="MobiDB-lite"/>
    </source>
</evidence>
<dbReference type="Pfam" id="PF03861">
    <property type="entry name" value="ANTAR"/>
    <property type="match status" value="1"/>
</dbReference>
<accession>A0A2P8DJH4</accession>
<dbReference type="InterPro" id="IPR036388">
    <property type="entry name" value="WH-like_DNA-bd_sf"/>
</dbReference>
<dbReference type="AlphaFoldDB" id="A0A2P8DJH4"/>